<dbReference type="RefSeq" id="WP_048106695.1">
    <property type="nucleotide sequence ID" value="NZ_CP009517.1"/>
</dbReference>
<name>A0A0E3SKD1_METBA</name>
<dbReference type="InterPro" id="IPR008887">
    <property type="entry name" value="UPF0228"/>
</dbReference>
<evidence type="ECO:0000313" key="2">
    <source>
        <dbReference type="EMBL" id="AKB81372.1"/>
    </source>
</evidence>
<keyword evidence="3" id="KW-1185">Reference proteome</keyword>
<reference evidence="2" key="1">
    <citation type="submission" date="2014-07" db="EMBL/GenBank/DDBJ databases">
        <title>Methanogenic archaea and the global carbon cycle.</title>
        <authorList>
            <person name="Henriksen J.R."/>
            <person name="Luke J."/>
            <person name="Reinhart S."/>
            <person name="Benedict M.N."/>
            <person name="Youngblut N.D."/>
            <person name="Metcalf M.E."/>
            <person name="Whitaker R.J."/>
            <person name="Metcalf W.W."/>
        </authorList>
    </citation>
    <scope>NUCLEOTIDE SEQUENCE [LARGE SCALE GENOMIC DNA]</scope>
    <source>
        <strain evidence="2">3</strain>
    </source>
</reference>
<comment type="similarity">
    <text evidence="1">Belongs to the UPF0228 family.</text>
</comment>
<dbReference type="PATRIC" id="fig|1434107.4.peg.1054"/>
<organism evidence="2 3">
    <name type="scientific">Methanosarcina barkeri 3</name>
    <dbReference type="NCBI Taxonomy" id="1434107"/>
    <lineage>
        <taxon>Archaea</taxon>
        <taxon>Methanobacteriati</taxon>
        <taxon>Methanobacteriota</taxon>
        <taxon>Stenosarchaea group</taxon>
        <taxon>Methanomicrobia</taxon>
        <taxon>Methanosarcinales</taxon>
        <taxon>Methanosarcinaceae</taxon>
        <taxon>Methanosarcina</taxon>
    </lineage>
</organism>
<dbReference type="KEGG" id="mbak:MSBR3_0794"/>
<gene>
    <name evidence="2" type="ORF">MSBR3_0794</name>
</gene>
<dbReference type="AlphaFoldDB" id="A0A0E3SKD1"/>
<dbReference type="EMBL" id="CP009517">
    <property type="protein sequence ID" value="AKB81372.1"/>
    <property type="molecule type" value="Genomic_DNA"/>
</dbReference>
<dbReference type="Pfam" id="PF05727">
    <property type="entry name" value="UPF0228"/>
    <property type="match status" value="1"/>
</dbReference>
<proteinExistence type="inferred from homology"/>
<evidence type="ECO:0000256" key="1">
    <source>
        <dbReference type="ARBA" id="ARBA00009746"/>
    </source>
</evidence>
<dbReference type="Proteomes" id="UP000033066">
    <property type="component" value="Chromosome"/>
</dbReference>
<sequence>MNKIKKKMAFFIVLLILVVFYGFMQIPTDRETKIDGFLIQFENGTAEPEAKAILENYNMTLNYSLDCNWNNGGYKYYIKVYKDDLPNVVRDGLKKDENWTDSGLPSFTKGDYIIYPVTEQAVHDKDFHEILERHNIQVKTFVWCLVSYRDNSTRYDILGKNCIREKDAIRIKNELETNGKILTVMPDYIQY</sequence>
<protein>
    <submittedName>
        <fullName evidence="2">Uncharacterized protein</fullName>
    </submittedName>
</protein>
<dbReference type="OrthoDB" id="135514at2157"/>
<dbReference type="HOGENOM" id="CLU_106567_0_0_2"/>
<dbReference type="GeneID" id="24788282"/>
<accession>A0A0E3SKD1</accession>
<evidence type="ECO:0000313" key="3">
    <source>
        <dbReference type="Proteomes" id="UP000033066"/>
    </source>
</evidence>